<evidence type="ECO:0000313" key="2">
    <source>
        <dbReference type="Proteomes" id="UP001306592"/>
    </source>
</evidence>
<dbReference type="RefSeq" id="WP_336203074.1">
    <property type="nucleotide sequence ID" value="NZ_JBANEI010000006.1"/>
</dbReference>
<evidence type="ECO:0000313" key="1">
    <source>
        <dbReference type="EMBL" id="MEI2682124.1"/>
    </source>
</evidence>
<accession>A0ABU8DF19</accession>
<proteinExistence type="predicted"/>
<dbReference type="EMBL" id="JBANEI010000006">
    <property type="protein sequence ID" value="MEI2682124.1"/>
    <property type="molecule type" value="Genomic_DNA"/>
</dbReference>
<dbReference type="Pfam" id="PF02413">
    <property type="entry name" value="Caudo_TAP"/>
    <property type="match status" value="1"/>
</dbReference>
<dbReference type="InterPro" id="IPR051220">
    <property type="entry name" value="TFA_Chaperone"/>
</dbReference>
<sequence>MHYSAKNNAFYEDTMKDDYIQAGSWPDDLVEISDEAYNALFAGQSDGKVITPGNDGRPVLTDPAPPTDEELIAQANSRIKSLMAYATAAIGPLQDAEDLGIQTDDEAELLKAWKKYRVQLNRVDTSRAGAIDWPEAPGDAA</sequence>
<protein>
    <submittedName>
        <fullName evidence="1">Tail fiber assembly protein</fullName>
    </submittedName>
</protein>
<dbReference type="InterPro" id="IPR003458">
    <property type="entry name" value="Phage_T4_Gp38_tail_assem"/>
</dbReference>
<comment type="caution">
    <text evidence="1">The sequence shown here is derived from an EMBL/GenBank/DDBJ whole genome shotgun (WGS) entry which is preliminary data.</text>
</comment>
<name>A0ABU8DF19_ERWAP</name>
<reference evidence="1 2" key="1">
    <citation type="submission" date="2024-02" db="EMBL/GenBank/DDBJ databases">
        <title>First report Erwinia aphidicola in onion in Chile.</title>
        <authorList>
            <person name="Valenzuela M."/>
            <person name="Pena M."/>
            <person name="Dutta B."/>
        </authorList>
    </citation>
    <scope>NUCLEOTIDE SEQUENCE [LARGE SCALE GENOMIC DNA]</scope>
    <source>
        <strain evidence="1 2">QCJ3A</strain>
    </source>
</reference>
<dbReference type="PANTHER" id="PTHR34413:SF2">
    <property type="entry name" value="PROPHAGE TAIL FIBER ASSEMBLY PROTEIN HOMOLOG TFAE-RELATED"/>
    <property type="match status" value="1"/>
</dbReference>
<gene>
    <name evidence="1" type="ORF">V8N49_10690</name>
</gene>
<keyword evidence="2" id="KW-1185">Reference proteome</keyword>
<dbReference type="PANTHER" id="PTHR34413">
    <property type="entry name" value="PROPHAGE TAIL FIBER ASSEMBLY PROTEIN HOMOLOG TFAE-RELATED-RELATED"/>
    <property type="match status" value="1"/>
</dbReference>
<dbReference type="Proteomes" id="UP001306592">
    <property type="component" value="Unassembled WGS sequence"/>
</dbReference>
<organism evidence="1 2">
    <name type="scientific">Erwinia aphidicola</name>
    <dbReference type="NCBI Taxonomy" id="68334"/>
    <lineage>
        <taxon>Bacteria</taxon>
        <taxon>Pseudomonadati</taxon>
        <taxon>Pseudomonadota</taxon>
        <taxon>Gammaproteobacteria</taxon>
        <taxon>Enterobacterales</taxon>
        <taxon>Erwiniaceae</taxon>
        <taxon>Erwinia</taxon>
    </lineage>
</organism>